<dbReference type="KEGG" id="taqu:KDW03_06275"/>
<evidence type="ECO:0000259" key="2">
    <source>
        <dbReference type="Pfam" id="PF03328"/>
    </source>
</evidence>
<protein>
    <recommendedName>
        <fullName evidence="2">HpcH/HpaI aldolase/citrate lyase domain-containing protein</fullName>
    </recommendedName>
</protein>
<accession>A0AAX3BA24</accession>
<evidence type="ECO:0000313" key="3">
    <source>
        <dbReference type="EMBL" id="URA09111.1"/>
    </source>
</evidence>
<dbReference type="InterPro" id="IPR005000">
    <property type="entry name" value="Aldolase/citrate-lyase_domain"/>
</dbReference>
<keyword evidence="1" id="KW-0479">Metal-binding</keyword>
<reference evidence="3" key="1">
    <citation type="submission" date="2021-04" db="EMBL/GenBank/DDBJ databases">
        <authorList>
            <person name="Postec A."/>
        </authorList>
    </citation>
    <scope>NUCLEOTIDE SEQUENCE</scope>
    <source>
        <strain evidence="3">F1F22</strain>
    </source>
</reference>
<evidence type="ECO:0000256" key="1">
    <source>
        <dbReference type="ARBA" id="ARBA00022723"/>
    </source>
</evidence>
<dbReference type="GO" id="GO:0046872">
    <property type="term" value="F:metal ion binding"/>
    <property type="evidence" value="ECO:0007669"/>
    <property type="project" value="UniProtKB-KW"/>
</dbReference>
<dbReference type="AlphaFoldDB" id="A0AAX3BA24"/>
<dbReference type="RefSeq" id="WP_271434238.1">
    <property type="nucleotide sequence ID" value="NZ_CP073355.1"/>
</dbReference>
<keyword evidence="4" id="KW-1185">Reference proteome</keyword>
<organism evidence="3 4">
    <name type="scientific">Thermospira aquatica</name>
    <dbReference type="NCBI Taxonomy" id="2828656"/>
    <lineage>
        <taxon>Bacteria</taxon>
        <taxon>Pseudomonadati</taxon>
        <taxon>Spirochaetota</taxon>
        <taxon>Spirochaetia</taxon>
        <taxon>Brevinematales</taxon>
        <taxon>Thermospiraceae</taxon>
        <taxon>Thermospira</taxon>
    </lineage>
</organism>
<dbReference type="InterPro" id="IPR040442">
    <property type="entry name" value="Pyrv_kinase-like_dom_sf"/>
</dbReference>
<name>A0AAX3BA24_9SPIR</name>
<dbReference type="GO" id="GO:0003824">
    <property type="term" value="F:catalytic activity"/>
    <property type="evidence" value="ECO:0007669"/>
    <property type="project" value="InterPro"/>
</dbReference>
<dbReference type="EMBL" id="CP073355">
    <property type="protein sequence ID" value="URA09111.1"/>
    <property type="molecule type" value="Genomic_DNA"/>
</dbReference>
<reference evidence="3" key="2">
    <citation type="submission" date="2022-06" db="EMBL/GenBank/DDBJ databases">
        <title>Thermospira aquatica gen. nov., sp. nov.</title>
        <authorList>
            <person name="Ben Ali Gam Z."/>
            <person name="Labat M."/>
        </authorList>
    </citation>
    <scope>NUCLEOTIDE SEQUENCE</scope>
    <source>
        <strain evidence="3">F1F22</strain>
    </source>
</reference>
<dbReference type="Gene3D" id="3.20.20.60">
    <property type="entry name" value="Phosphoenolpyruvate-binding domains"/>
    <property type="match status" value="2"/>
</dbReference>
<evidence type="ECO:0000313" key="4">
    <source>
        <dbReference type="Proteomes" id="UP001056539"/>
    </source>
</evidence>
<dbReference type="InterPro" id="IPR015813">
    <property type="entry name" value="Pyrv/PenolPyrv_kinase-like_dom"/>
</dbReference>
<dbReference type="Pfam" id="PF03328">
    <property type="entry name" value="HpcH_HpaI"/>
    <property type="match status" value="1"/>
</dbReference>
<dbReference type="Proteomes" id="UP001056539">
    <property type="component" value="Chromosome"/>
</dbReference>
<proteinExistence type="predicted"/>
<sequence length="266" mass="29766">MMVVEKEMLDSLILLKELYHIRGIKAEFEAEGASYQDMVRLRRLTLQAGIPFHVKIGGVEAVRDMRDCLELGVDGIIAPMVESPFAVKKFIDAYFTVFGEKSHHIAINIETKQAVAGLPDILEVARGFVDAITIGRTDLSASFFDPEITPDSEFIWQTVEDICQEAADHFTITLGGNVSTSTQEKLISHETTRSRIAYVETRKVIFPTEIFVYKTSSLADALLFEKLFILAKKTTADTFLGPDLKRLAKLSERVKQATPEDYLMGV</sequence>
<gene>
    <name evidence="3" type="ORF">KDW03_06275</name>
</gene>
<dbReference type="SUPFAM" id="SSF51621">
    <property type="entry name" value="Phosphoenolpyruvate/pyruvate domain"/>
    <property type="match status" value="1"/>
</dbReference>
<feature type="domain" description="HpcH/HpaI aldolase/citrate lyase" evidence="2">
    <location>
        <begin position="63"/>
        <end position="143"/>
    </location>
</feature>